<dbReference type="AlphaFoldDB" id="X1EYX0"/>
<evidence type="ECO:0000259" key="2">
    <source>
        <dbReference type="Pfam" id="PF00975"/>
    </source>
</evidence>
<dbReference type="SUPFAM" id="SSF53474">
    <property type="entry name" value="alpha/beta-Hydrolases"/>
    <property type="match status" value="1"/>
</dbReference>
<dbReference type="InterPro" id="IPR001031">
    <property type="entry name" value="Thioesterase"/>
</dbReference>
<reference evidence="3" key="1">
    <citation type="journal article" date="2014" name="Front. Microbiol.">
        <title>High frequency of phylogenetically diverse reductive dehalogenase-homologous genes in deep subseafloor sedimentary metagenomes.</title>
        <authorList>
            <person name="Kawai M."/>
            <person name="Futagami T."/>
            <person name="Toyoda A."/>
            <person name="Takaki Y."/>
            <person name="Nishi S."/>
            <person name="Hori S."/>
            <person name="Arai W."/>
            <person name="Tsubouchi T."/>
            <person name="Morono Y."/>
            <person name="Uchiyama I."/>
            <person name="Ito T."/>
            <person name="Fujiyama A."/>
            <person name="Inagaki F."/>
            <person name="Takami H."/>
        </authorList>
    </citation>
    <scope>NUCLEOTIDE SEQUENCE</scope>
    <source>
        <strain evidence="3">Expedition CK06-06</strain>
    </source>
</reference>
<dbReference type="Pfam" id="PF00975">
    <property type="entry name" value="Thioesterase"/>
    <property type="match status" value="1"/>
</dbReference>
<protein>
    <recommendedName>
        <fullName evidence="2">Thioesterase domain-containing protein</fullName>
    </recommendedName>
</protein>
<comment type="caution">
    <text evidence="3">The sequence shown here is derived from an EMBL/GenBank/DDBJ whole genome shotgun (WGS) entry which is preliminary data.</text>
</comment>
<accession>X1EYX0</accession>
<dbReference type="InterPro" id="IPR012223">
    <property type="entry name" value="TEII"/>
</dbReference>
<feature type="domain" description="Thioesterase" evidence="2">
    <location>
        <begin position="2"/>
        <end position="82"/>
    </location>
</feature>
<evidence type="ECO:0000313" key="3">
    <source>
        <dbReference type="EMBL" id="GAH38576.1"/>
    </source>
</evidence>
<organism evidence="3">
    <name type="scientific">marine sediment metagenome</name>
    <dbReference type="NCBI Taxonomy" id="412755"/>
    <lineage>
        <taxon>unclassified sequences</taxon>
        <taxon>metagenomes</taxon>
        <taxon>ecological metagenomes</taxon>
    </lineage>
</organism>
<dbReference type="GO" id="GO:0008610">
    <property type="term" value="P:lipid biosynthetic process"/>
    <property type="evidence" value="ECO:0007669"/>
    <property type="project" value="TreeGrafter"/>
</dbReference>
<evidence type="ECO:0000256" key="1">
    <source>
        <dbReference type="ARBA" id="ARBA00007169"/>
    </source>
</evidence>
<name>X1EYX0_9ZZZZ</name>
<proteinExistence type="inferred from homology"/>
<dbReference type="Gene3D" id="3.40.50.1820">
    <property type="entry name" value="alpha/beta hydrolase"/>
    <property type="match status" value="1"/>
</dbReference>
<comment type="similarity">
    <text evidence="1">Belongs to the thioesterase family.</text>
</comment>
<gene>
    <name evidence="3" type="ORF">S03H2_10915</name>
</gene>
<dbReference type="PANTHER" id="PTHR11487">
    <property type="entry name" value="THIOESTERASE"/>
    <property type="match status" value="1"/>
</dbReference>
<sequence length="92" mass="10323">VLAEPDLMEMLLPIIKADMQMFETYRYTPETPLACPIYAMAGEQDRLCTPSAMAGWERETSGSFFTETVAGNHFFINNAADRMRATILRALA</sequence>
<dbReference type="InterPro" id="IPR029058">
    <property type="entry name" value="AB_hydrolase_fold"/>
</dbReference>
<dbReference type="EMBL" id="BARU01005591">
    <property type="protein sequence ID" value="GAH38576.1"/>
    <property type="molecule type" value="Genomic_DNA"/>
</dbReference>
<dbReference type="PANTHER" id="PTHR11487:SF0">
    <property type="entry name" value="S-ACYL FATTY ACID SYNTHASE THIOESTERASE, MEDIUM CHAIN"/>
    <property type="match status" value="1"/>
</dbReference>
<feature type="non-terminal residue" evidence="3">
    <location>
        <position position="1"/>
    </location>
</feature>